<keyword evidence="2" id="KW-1133">Transmembrane helix</keyword>
<evidence type="ECO:0000313" key="4">
    <source>
        <dbReference type="Proteomes" id="UP001153678"/>
    </source>
</evidence>
<proteinExistence type="predicted"/>
<keyword evidence="2" id="KW-0472">Membrane</keyword>
<dbReference type="OrthoDB" id="2422825at2759"/>
<name>A0A9W4WMW4_9GLOM</name>
<accession>A0A9W4WMW4</accession>
<dbReference type="EMBL" id="CAMKVN010001112">
    <property type="protein sequence ID" value="CAI2173778.1"/>
    <property type="molecule type" value="Genomic_DNA"/>
</dbReference>
<sequence>MAFQRSHPRQKRTCEEYKAELKEENYHLRSELQTEVNTNCCNEKQIRDLKCDYDRCVQEIQTLNGEIERLGNASKEEIVELNVNPFPDTLTREEIMRVIAKAYGPPPKLQKPEKLQSFRIDRLESKIDEIEGVVLAVKPLSFSSLLTRFLRRESNLSSRNVSDNLSAEETTSFLLFSPILLASVTSFSSILTFFFQPFFFEISVARRGIDDTSDTASRVCLV</sequence>
<dbReference type="Proteomes" id="UP001153678">
    <property type="component" value="Unassembled WGS sequence"/>
</dbReference>
<keyword evidence="2" id="KW-0812">Transmembrane</keyword>
<reference evidence="3" key="1">
    <citation type="submission" date="2022-08" db="EMBL/GenBank/DDBJ databases">
        <authorList>
            <person name="Kallberg Y."/>
            <person name="Tangrot J."/>
            <person name="Rosling A."/>
        </authorList>
    </citation>
    <scope>NUCLEOTIDE SEQUENCE</scope>
    <source>
        <strain evidence="3">Wild A</strain>
    </source>
</reference>
<keyword evidence="4" id="KW-1185">Reference proteome</keyword>
<organism evidence="3 4">
    <name type="scientific">Funneliformis geosporum</name>
    <dbReference type="NCBI Taxonomy" id="1117311"/>
    <lineage>
        <taxon>Eukaryota</taxon>
        <taxon>Fungi</taxon>
        <taxon>Fungi incertae sedis</taxon>
        <taxon>Mucoromycota</taxon>
        <taxon>Glomeromycotina</taxon>
        <taxon>Glomeromycetes</taxon>
        <taxon>Glomerales</taxon>
        <taxon>Glomeraceae</taxon>
        <taxon>Funneliformis</taxon>
    </lineage>
</organism>
<evidence type="ECO:0000313" key="3">
    <source>
        <dbReference type="EMBL" id="CAI2173778.1"/>
    </source>
</evidence>
<feature type="transmembrane region" description="Helical" evidence="2">
    <location>
        <begin position="173"/>
        <end position="195"/>
    </location>
</feature>
<dbReference type="AlphaFoldDB" id="A0A9W4WMW4"/>
<comment type="caution">
    <text evidence="3">The sequence shown here is derived from an EMBL/GenBank/DDBJ whole genome shotgun (WGS) entry which is preliminary data.</text>
</comment>
<evidence type="ECO:0000256" key="2">
    <source>
        <dbReference type="SAM" id="Phobius"/>
    </source>
</evidence>
<gene>
    <name evidence="3" type="ORF">FWILDA_LOCUS6258</name>
</gene>
<evidence type="ECO:0000256" key="1">
    <source>
        <dbReference type="SAM" id="Coils"/>
    </source>
</evidence>
<protein>
    <submittedName>
        <fullName evidence="3">16851_t:CDS:1</fullName>
    </submittedName>
</protein>
<feature type="coiled-coil region" evidence="1">
    <location>
        <begin position="46"/>
        <end position="73"/>
    </location>
</feature>
<keyword evidence="1" id="KW-0175">Coiled coil</keyword>